<organism evidence="2 3">
    <name type="scientific">Spiroplasma helicoides</name>
    <dbReference type="NCBI Taxonomy" id="216938"/>
    <lineage>
        <taxon>Bacteria</taxon>
        <taxon>Bacillati</taxon>
        <taxon>Mycoplasmatota</taxon>
        <taxon>Mollicutes</taxon>
        <taxon>Entomoplasmatales</taxon>
        <taxon>Spiroplasmataceae</taxon>
        <taxon>Spiroplasma</taxon>
    </lineage>
</organism>
<dbReference type="PROSITE" id="PS51257">
    <property type="entry name" value="PROKAR_LIPOPROTEIN"/>
    <property type="match status" value="1"/>
</dbReference>
<protein>
    <recommendedName>
        <fullName evidence="4">Lipoprotein</fullName>
    </recommendedName>
</protein>
<feature type="signal peptide" evidence="1">
    <location>
        <begin position="1"/>
        <end position="15"/>
    </location>
</feature>
<dbReference type="NCBIfam" id="NF038029">
    <property type="entry name" value="LP_plasma"/>
    <property type="match status" value="1"/>
</dbReference>
<evidence type="ECO:0000313" key="2">
    <source>
        <dbReference type="EMBL" id="AOG60367.1"/>
    </source>
</evidence>
<keyword evidence="3" id="KW-1185">Reference proteome</keyword>
<evidence type="ECO:0008006" key="4">
    <source>
        <dbReference type="Google" id="ProtNLM"/>
    </source>
</evidence>
<sequence length="565" mass="65696">MKKLLIILSSFSLSAQTSFLIVSCSDWQNKTSLTVNDVMSIFLKGVPTSLSRTSFESIVSSAEGAFMHWNNEIFLKYYDVFDHKGFYCNLEDVSTNKSYIKVKITISEINKIQGQFKVDPNGQVISDAIEYKIYQQDKILVDKEDIYVQGDETVKLFISNSNMFSNLFTEWVNDATKDAYDGFYWENKEKGILCLKFKSFANAEDKAWSDLILWSENLERTTIRVHIKPLDKDFLSVSDKYINTNWAKQFSFQINNYNFYKNVKIEILDKKYNFLGGLSVEQNTGIVSAYAWFSNETLNDFYSPRTDVILSISADGIKKATRVLIRINQIKVFDNKNIDNTNYLKVGEESNIQLDKSIKNLKLSSEKSINKNNIIFKNGVATENSIDYTNEKAVNVEGWIYNSDESNYTFDLTGDYTFDFKNNGKFTKKITLKATFVIESFKFDPKRTVDQNWFDVSSNLDDKLSWKWVNKGYVKTLQINTNKENITLKTNTNFIRYSNSWIRFKTNNEDNLQNDLSYDKPSVISEYTNINFSYDLQQFKDKKNVKFSVQSPNFTIFYISINYRS</sequence>
<reference evidence="2 3" key="1">
    <citation type="submission" date="2016-08" db="EMBL/GenBank/DDBJ databases">
        <title>Complete genome sequence of Spiroplasma helicoides TABS-2 (DSM 22551).</title>
        <authorList>
            <person name="Shen W.-Y."/>
            <person name="Lo W.-S."/>
            <person name="Lai Y.-C."/>
            <person name="Kuo C.-H."/>
        </authorList>
    </citation>
    <scope>NUCLEOTIDE SEQUENCE [LARGE SCALE GENOMIC DNA]</scope>
    <source>
        <strain evidence="2 3">TABS-2</strain>
    </source>
</reference>
<dbReference type="EMBL" id="CP017015">
    <property type="protein sequence ID" value="AOG60367.1"/>
    <property type="molecule type" value="Genomic_DNA"/>
</dbReference>
<evidence type="ECO:0000256" key="1">
    <source>
        <dbReference type="SAM" id="SignalP"/>
    </source>
</evidence>
<accession>A0A1B3SKB1</accession>
<evidence type="ECO:0000313" key="3">
    <source>
        <dbReference type="Proteomes" id="UP000094378"/>
    </source>
</evidence>
<name>A0A1B3SKB1_9MOLU</name>
<dbReference type="RefSeq" id="WP_069116251.1">
    <property type="nucleotide sequence ID" value="NZ_CP017015.1"/>
</dbReference>
<gene>
    <name evidence="2" type="ORF">SHELI_v1c04160</name>
</gene>
<dbReference type="InterPro" id="IPR054816">
    <property type="entry name" value="Lipoprotein_mollicutes-type_CS"/>
</dbReference>
<dbReference type="AlphaFoldDB" id="A0A1B3SKB1"/>
<proteinExistence type="predicted"/>
<feature type="chain" id="PRO_5012452819" description="Lipoprotein" evidence="1">
    <location>
        <begin position="16"/>
        <end position="565"/>
    </location>
</feature>
<dbReference type="KEGG" id="shj:SHELI_v1c04160"/>
<dbReference type="Proteomes" id="UP000094378">
    <property type="component" value="Chromosome"/>
</dbReference>
<keyword evidence="1" id="KW-0732">Signal</keyword>